<keyword evidence="4" id="KW-0689">Ribosomal protein</keyword>
<proteinExistence type="predicted"/>
<dbReference type="PROSITE" id="PS51186">
    <property type="entry name" value="GNAT"/>
    <property type="match status" value="1"/>
</dbReference>
<dbReference type="PANTHER" id="PTHR43877">
    <property type="entry name" value="AMINOALKYLPHOSPHONATE N-ACETYLTRANSFERASE-RELATED-RELATED"/>
    <property type="match status" value="1"/>
</dbReference>
<dbReference type="GO" id="GO:0005840">
    <property type="term" value="C:ribosome"/>
    <property type="evidence" value="ECO:0007669"/>
    <property type="project" value="UniProtKB-KW"/>
</dbReference>
<evidence type="ECO:0000256" key="1">
    <source>
        <dbReference type="ARBA" id="ARBA00022679"/>
    </source>
</evidence>
<evidence type="ECO:0000313" key="4">
    <source>
        <dbReference type="EMBL" id="SKA37024.1"/>
    </source>
</evidence>
<keyword evidence="4" id="KW-0687">Ribonucleoprotein</keyword>
<sequence>MKTTVADIRLAEPEDASDLAAVHDAAWRNAYSGIIPNRTLNAMVARRGSSWWSRALKRGAAILVLDFDGTVAGYATLGRNRAEALPVEGEIYELYLQPEFQGIGFGRRLFGAARQFLAQRGFHGLAVWSLTENDRAMAFYSSLGGYDIAEGEERFEDRKMRKIAFIWPETDRA</sequence>
<dbReference type="InterPro" id="IPR050832">
    <property type="entry name" value="Bact_Acetyltransf"/>
</dbReference>
<dbReference type="InterPro" id="IPR000182">
    <property type="entry name" value="GNAT_dom"/>
</dbReference>
<protein>
    <submittedName>
        <fullName evidence="4">Ribosomal protein S18 acetylase RimI</fullName>
    </submittedName>
</protein>
<reference evidence="4 5" key="1">
    <citation type="submission" date="2017-02" db="EMBL/GenBank/DDBJ databases">
        <authorList>
            <person name="Peterson S.W."/>
        </authorList>
    </citation>
    <scope>NUCLEOTIDE SEQUENCE [LARGE SCALE GENOMIC DNA]</scope>
    <source>
        <strain evidence="4 5">USBA 369</strain>
    </source>
</reference>
<dbReference type="InterPro" id="IPR016181">
    <property type="entry name" value="Acyl_CoA_acyltransferase"/>
</dbReference>
<dbReference type="EMBL" id="FUXL01000021">
    <property type="protein sequence ID" value="SKA37024.1"/>
    <property type="molecule type" value="Genomic_DNA"/>
</dbReference>
<dbReference type="GO" id="GO:0016747">
    <property type="term" value="F:acyltransferase activity, transferring groups other than amino-acyl groups"/>
    <property type="evidence" value="ECO:0007669"/>
    <property type="project" value="InterPro"/>
</dbReference>
<dbReference type="Gene3D" id="3.40.630.30">
    <property type="match status" value="1"/>
</dbReference>
<dbReference type="Proteomes" id="UP000190135">
    <property type="component" value="Unassembled WGS sequence"/>
</dbReference>
<evidence type="ECO:0000256" key="2">
    <source>
        <dbReference type="ARBA" id="ARBA00023315"/>
    </source>
</evidence>
<dbReference type="STRING" id="1365950.SAMN05428963_12150"/>
<dbReference type="OrthoDB" id="9799154at2"/>
<feature type="domain" description="N-acetyltransferase" evidence="3">
    <location>
        <begin position="6"/>
        <end position="172"/>
    </location>
</feature>
<gene>
    <name evidence="4" type="ORF">SAMN05428963_12150</name>
</gene>
<accession>A0A1T4T933</accession>
<dbReference type="Pfam" id="PF00583">
    <property type="entry name" value="Acetyltransf_1"/>
    <property type="match status" value="1"/>
</dbReference>
<evidence type="ECO:0000313" key="5">
    <source>
        <dbReference type="Proteomes" id="UP000190135"/>
    </source>
</evidence>
<organism evidence="4 5">
    <name type="scientific">Consotaella salsifontis</name>
    <dbReference type="NCBI Taxonomy" id="1365950"/>
    <lineage>
        <taxon>Bacteria</taxon>
        <taxon>Pseudomonadati</taxon>
        <taxon>Pseudomonadota</taxon>
        <taxon>Alphaproteobacteria</taxon>
        <taxon>Hyphomicrobiales</taxon>
        <taxon>Aurantimonadaceae</taxon>
        <taxon>Consotaella</taxon>
    </lineage>
</organism>
<keyword evidence="2" id="KW-0012">Acyltransferase</keyword>
<keyword evidence="5" id="KW-1185">Reference proteome</keyword>
<name>A0A1T4T933_9HYPH</name>
<dbReference type="RefSeq" id="WP_078710289.1">
    <property type="nucleotide sequence ID" value="NZ_FUXL01000021.1"/>
</dbReference>
<evidence type="ECO:0000259" key="3">
    <source>
        <dbReference type="PROSITE" id="PS51186"/>
    </source>
</evidence>
<dbReference type="SUPFAM" id="SSF55729">
    <property type="entry name" value="Acyl-CoA N-acyltransferases (Nat)"/>
    <property type="match status" value="1"/>
</dbReference>
<dbReference type="AlphaFoldDB" id="A0A1T4T933"/>
<dbReference type="PANTHER" id="PTHR43877:SF1">
    <property type="entry name" value="ACETYLTRANSFERASE"/>
    <property type="match status" value="1"/>
</dbReference>
<dbReference type="CDD" id="cd04301">
    <property type="entry name" value="NAT_SF"/>
    <property type="match status" value="1"/>
</dbReference>
<keyword evidence="1" id="KW-0808">Transferase</keyword>